<evidence type="ECO:0000256" key="2">
    <source>
        <dbReference type="ARBA" id="ARBA00023125"/>
    </source>
</evidence>
<evidence type="ECO:0000259" key="5">
    <source>
        <dbReference type="PROSITE" id="PS50977"/>
    </source>
</evidence>
<dbReference type="Pfam" id="PF21306">
    <property type="entry name" value="TetR_C_40"/>
    <property type="match status" value="1"/>
</dbReference>
<keyword evidence="2 4" id="KW-0238">DNA-binding</keyword>
<dbReference type="EMBL" id="JAAWWP010000006">
    <property type="protein sequence ID" value="NKI42097.1"/>
    <property type="molecule type" value="Genomic_DNA"/>
</dbReference>
<protein>
    <submittedName>
        <fullName evidence="6">TetR/AcrR family transcriptional regulator</fullName>
    </submittedName>
</protein>
<keyword evidence="1" id="KW-0805">Transcription regulation</keyword>
<proteinExistence type="predicted"/>
<dbReference type="SUPFAM" id="SSF46689">
    <property type="entry name" value="Homeodomain-like"/>
    <property type="match status" value="1"/>
</dbReference>
<feature type="DNA-binding region" description="H-T-H motif" evidence="4">
    <location>
        <begin position="42"/>
        <end position="61"/>
    </location>
</feature>
<dbReference type="Pfam" id="PF00440">
    <property type="entry name" value="TetR_N"/>
    <property type="match status" value="1"/>
</dbReference>
<comment type="caution">
    <text evidence="6">The sequence shown here is derived from an EMBL/GenBank/DDBJ whole genome shotgun (WGS) entry which is preliminary data.</text>
</comment>
<dbReference type="InterPro" id="IPR009057">
    <property type="entry name" value="Homeodomain-like_sf"/>
</dbReference>
<dbReference type="Proteomes" id="UP000772196">
    <property type="component" value="Unassembled WGS sequence"/>
</dbReference>
<keyword evidence="7" id="KW-1185">Reference proteome</keyword>
<dbReference type="InterPro" id="IPR049513">
    <property type="entry name" value="TetR_C_40"/>
</dbReference>
<accession>A0ABX1H214</accession>
<dbReference type="Gene3D" id="1.10.357.10">
    <property type="entry name" value="Tetracycline Repressor, domain 2"/>
    <property type="match status" value="1"/>
</dbReference>
<dbReference type="RefSeq" id="WP_168538934.1">
    <property type="nucleotide sequence ID" value="NZ_JAAWWP010000006.1"/>
</dbReference>
<organism evidence="6 7">
    <name type="scientific">Streptomyces physcomitrii</name>
    <dbReference type="NCBI Taxonomy" id="2724184"/>
    <lineage>
        <taxon>Bacteria</taxon>
        <taxon>Bacillati</taxon>
        <taxon>Actinomycetota</taxon>
        <taxon>Actinomycetes</taxon>
        <taxon>Kitasatosporales</taxon>
        <taxon>Streptomycetaceae</taxon>
        <taxon>Streptomyces</taxon>
    </lineage>
</organism>
<evidence type="ECO:0000256" key="4">
    <source>
        <dbReference type="PROSITE-ProRule" id="PRU00335"/>
    </source>
</evidence>
<dbReference type="PANTHER" id="PTHR30055">
    <property type="entry name" value="HTH-TYPE TRANSCRIPTIONAL REGULATOR RUTR"/>
    <property type="match status" value="1"/>
</dbReference>
<evidence type="ECO:0000256" key="1">
    <source>
        <dbReference type="ARBA" id="ARBA00023015"/>
    </source>
</evidence>
<dbReference type="PROSITE" id="PS50977">
    <property type="entry name" value="HTH_TETR_2"/>
    <property type="match status" value="1"/>
</dbReference>
<evidence type="ECO:0000313" key="7">
    <source>
        <dbReference type="Proteomes" id="UP000772196"/>
    </source>
</evidence>
<name>A0ABX1H214_9ACTN</name>
<dbReference type="InterPro" id="IPR001647">
    <property type="entry name" value="HTH_TetR"/>
</dbReference>
<dbReference type="PANTHER" id="PTHR30055:SF234">
    <property type="entry name" value="HTH-TYPE TRANSCRIPTIONAL REGULATOR BETI"/>
    <property type="match status" value="1"/>
</dbReference>
<sequence>MSEQKSSRTGTRFERRRAQTRRSLIAAARVILAEENAMPEASIQRIAEQADVGFGSFFNHFENKSALFDAAVADALEEYGQLLDEVTAVLDDPAQVIAANVRLTIGMVGTHPELAKILRHRGMAQLHAESGLAPRALRDIEVGAASGRFTVDSPDIALSAVGGALLGLLELGSHRPEVVSPEAAERTAALVLRMLGLSAEDADDVARRPLPQAPAPRA</sequence>
<dbReference type="InterPro" id="IPR050109">
    <property type="entry name" value="HTH-type_TetR-like_transc_reg"/>
</dbReference>
<reference evidence="6 7" key="1">
    <citation type="submission" date="2020-04" db="EMBL/GenBank/DDBJ databases">
        <title>Phylogenetic Diversity and Antibacterial Activity against Ralstonia solanacearum of Endophytic Actinomycete Isolated from Moss.</title>
        <authorList>
            <person name="Zhuang X."/>
        </authorList>
    </citation>
    <scope>NUCLEOTIDE SEQUENCE [LARGE SCALE GENOMIC DNA]</scope>
    <source>
        <strain evidence="6 7">LD120</strain>
    </source>
</reference>
<evidence type="ECO:0000313" key="6">
    <source>
        <dbReference type="EMBL" id="NKI42097.1"/>
    </source>
</evidence>
<keyword evidence="3" id="KW-0804">Transcription</keyword>
<feature type="domain" description="HTH tetR-type" evidence="5">
    <location>
        <begin position="18"/>
        <end position="79"/>
    </location>
</feature>
<gene>
    <name evidence="6" type="ORF">HFV08_12750</name>
</gene>
<evidence type="ECO:0000256" key="3">
    <source>
        <dbReference type="ARBA" id="ARBA00023163"/>
    </source>
</evidence>